<dbReference type="GO" id="GO:0003677">
    <property type="term" value="F:DNA binding"/>
    <property type="evidence" value="ECO:0007669"/>
    <property type="project" value="UniProtKB-KW"/>
</dbReference>
<evidence type="ECO:0000259" key="1">
    <source>
        <dbReference type="PROSITE" id="PS50930"/>
    </source>
</evidence>
<keyword evidence="3" id="KW-1185">Reference proteome</keyword>
<gene>
    <name evidence="2" type="ORF">ACFQ07_02370</name>
</gene>
<protein>
    <submittedName>
        <fullName evidence="2">LytTR family DNA-binding domain-containing protein</fullName>
    </submittedName>
</protein>
<accession>A0ABW3CAU4</accession>
<name>A0ABW3CAU4_9ACTN</name>
<dbReference type="Proteomes" id="UP001597083">
    <property type="component" value="Unassembled WGS sequence"/>
</dbReference>
<evidence type="ECO:0000313" key="2">
    <source>
        <dbReference type="EMBL" id="MFD0851052.1"/>
    </source>
</evidence>
<sequence length="145" mass="16302">VIGVLTAFGSPDGQPAFGAPSSDPLLGSPHPRPLPSRIVALREDKWVLLDPREIRYAEADHNNVWLNSDQGRLLAATRGLDRLERQLEDKGFLRVHRRFLVNLSRVREVEKGFKGTLLLSTDTRTHETVPVARRHAPYLRQALGL</sequence>
<dbReference type="PANTHER" id="PTHR37299:SF1">
    <property type="entry name" value="STAGE 0 SPORULATION PROTEIN A HOMOLOG"/>
    <property type="match status" value="1"/>
</dbReference>
<dbReference type="PROSITE" id="PS50930">
    <property type="entry name" value="HTH_LYTTR"/>
    <property type="match status" value="1"/>
</dbReference>
<reference evidence="3" key="1">
    <citation type="journal article" date="2019" name="Int. J. Syst. Evol. Microbiol.">
        <title>The Global Catalogue of Microorganisms (GCM) 10K type strain sequencing project: providing services to taxonomists for standard genome sequencing and annotation.</title>
        <authorList>
            <consortium name="The Broad Institute Genomics Platform"/>
            <consortium name="The Broad Institute Genome Sequencing Center for Infectious Disease"/>
            <person name="Wu L."/>
            <person name="Ma J."/>
        </authorList>
    </citation>
    <scope>NUCLEOTIDE SEQUENCE [LARGE SCALE GENOMIC DNA]</scope>
    <source>
        <strain evidence="3">JCM 31696</strain>
    </source>
</reference>
<dbReference type="Gene3D" id="2.40.50.1020">
    <property type="entry name" value="LytTr DNA-binding domain"/>
    <property type="match status" value="1"/>
</dbReference>
<feature type="non-terminal residue" evidence="2">
    <location>
        <position position="1"/>
    </location>
</feature>
<organism evidence="2 3">
    <name type="scientific">Actinomadura adrarensis</name>
    <dbReference type="NCBI Taxonomy" id="1819600"/>
    <lineage>
        <taxon>Bacteria</taxon>
        <taxon>Bacillati</taxon>
        <taxon>Actinomycetota</taxon>
        <taxon>Actinomycetes</taxon>
        <taxon>Streptosporangiales</taxon>
        <taxon>Thermomonosporaceae</taxon>
        <taxon>Actinomadura</taxon>
    </lineage>
</organism>
<dbReference type="SMART" id="SM00850">
    <property type="entry name" value="LytTR"/>
    <property type="match status" value="1"/>
</dbReference>
<dbReference type="InterPro" id="IPR007492">
    <property type="entry name" value="LytTR_DNA-bd_dom"/>
</dbReference>
<proteinExistence type="predicted"/>
<dbReference type="InterPro" id="IPR046947">
    <property type="entry name" value="LytR-like"/>
</dbReference>
<keyword evidence="2" id="KW-0238">DNA-binding</keyword>
<feature type="domain" description="HTH LytTR-type" evidence="1">
    <location>
        <begin position="38"/>
        <end position="145"/>
    </location>
</feature>
<comment type="caution">
    <text evidence="2">The sequence shown here is derived from an EMBL/GenBank/DDBJ whole genome shotgun (WGS) entry which is preliminary data.</text>
</comment>
<dbReference type="Pfam" id="PF04397">
    <property type="entry name" value="LytTR"/>
    <property type="match status" value="1"/>
</dbReference>
<dbReference type="PANTHER" id="PTHR37299">
    <property type="entry name" value="TRANSCRIPTIONAL REGULATOR-RELATED"/>
    <property type="match status" value="1"/>
</dbReference>
<dbReference type="EMBL" id="JBHTIR010000240">
    <property type="protein sequence ID" value="MFD0851052.1"/>
    <property type="molecule type" value="Genomic_DNA"/>
</dbReference>
<evidence type="ECO:0000313" key="3">
    <source>
        <dbReference type="Proteomes" id="UP001597083"/>
    </source>
</evidence>